<dbReference type="PANTHER" id="PTHR32009:SF39">
    <property type="entry name" value="TIR DOMAIN-CONTAINING PROTEIN"/>
    <property type="match status" value="1"/>
</dbReference>
<feature type="domain" description="TIR" evidence="5">
    <location>
        <begin position="16"/>
        <end position="113"/>
    </location>
</feature>
<evidence type="ECO:0000256" key="2">
    <source>
        <dbReference type="ARBA" id="ARBA00022801"/>
    </source>
</evidence>
<dbReference type="InterPro" id="IPR035897">
    <property type="entry name" value="Toll_tir_struct_dom_sf"/>
</dbReference>
<evidence type="ECO:0000313" key="6">
    <source>
        <dbReference type="EMBL" id="ERN17126.1"/>
    </source>
</evidence>
<dbReference type="PANTHER" id="PTHR32009">
    <property type="entry name" value="TMV RESISTANCE PROTEIN N-LIKE"/>
    <property type="match status" value="1"/>
</dbReference>
<evidence type="ECO:0000256" key="3">
    <source>
        <dbReference type="ARBA" id="ARBA00023027"/>
    </source>
</evidence>
<evidence type="ECO:0000313" key="7">
    <source>
        <dbReference type="Proteomes" id="UP000017836"/>
    </source>
</evidence>
<evidence type="ECO:0000256" key="1">
    <source>
        <dbReference type="ARBA" id="ARBA00011982"/>
    </source>
</evidence>
<dbReference type="GO" id="GO:0007165">
    <property type="term" value="P:signal transduction"/>
    <property type="evidence" value="ECO:0007669"/>
    <property type="project" value="InterPro"/>
</dbReference>
<dbReference type="Pfam" id="PF01582">
    <property type="entry name" value="TIR"/>
    <property type="match status" value="1"/>
</dbReference>
<keyword evidence="3" id="KW-0520">NAD</keyword>
<dbReference type="EMBL" id="KI392384">
    <property type="protein sequence ID" value="ERN17126.1"/>
    <property type="molecule type" value="Genomic_DNA"/>
</dbReference>
<keyword evidence="2" id="KW-0378">Hydrolase</keyword>
<name>U5CUZ0_AMBTC</name>
<dbReference type="HOGENOM" id="CLU_2076267_0_0_1"/>
<evidence type="ECO:0000259" key="5">
    <source>
        <dbReference type="Pfam" id="PF01582"/>
    </source>
</evidence>
<accession>U5CUZ0</accession>
<dbReference type="AlphaFoldDB" id="U5CUZ0"/>
<dbReference type="Gramene" id="ERN17126">
    <property type="protein sequence ID" value="ERN17126"/>
    <property type="gene ID" value="AMTR_s00044p00118790"/>
</dbReference>
<gene>
    <name evidence="6" type="ORF">AMTR_s00044p00118790</name>
</gene>
<keyword evidence="7" id="KW-1185">Reference proteome</keyword>
<comment type="catalytic activity">
    <reaction evidence="4">
        <text>NAD(+) + H2O = ADP-D-ribose + nicotinamide + H(+)</text>
        <dbReference type="Rhea" id="RHEA:16301"/>
        <dbReference type="ChEBI" id="CHEBI:15377"/>
        <dbReference type="ChEBI" id="CHEBI:15378"/>
        <dbReference type="ChEBI" id="CHEBI:17154"/>
        <dbReference type="ChEBI" id="CHEBI:57540"/>
        <dbReference type="ChEBI" id="CHEBI:57967"/>
        <dbReference type="EC" id="3.2.2.6"/>
    </reaction>
    <physiologicalReaction direction="left-to-right" evidence="4">
        <dbReference type="Rhea" id="RHEA:16302"/>
    </physiologicalReaction>
</comment>
<dbReference type="GO" id="GO:0061809">
    <property type="term" value="F:NAD+ nucleosidase activity, cyclic ADP-ribose generating"/>
    <property type="evidence" value="ECO:0007669"/>
    <property type="project" value="UniProtKB-EC"/>
</dbReference>
<dbReference type="SUPFAM" id="SSF52200">
    <property type="entry name" value="Toll/Interleukin receptor TIR domain"/>
    <property type="match status" value="1"/>
</dbReference>
<proteinExistence type="predicted"/>
<dbReference type="EC" id="3.2.2.6" evidence="1"/>
<reference evidence="7" key="1">
    <citation type="journal article" date="2013" name="Science">
        <title>The Amborella genome and the evolution of flowering plants.</title>
        <authorList>
            <consortium name="Amborella Genome Project"/>
        </authorList>
    </citation>
    <scope>NUCLEOTIDE SEQUENCE [LARGE SCALE GENOMIC DNA]</scope>
</reference>
<dbReference type="Proteomes" id="UP000017836">
    <property type="component" value="Unassembled WGS sequence"/>
</dbReference>
<sequence>MCRTTCIAISTSSNEVFVTVFSSSYASSSFCLDQLSYFLSLPPTRRRRRSIFPASCDLEPSHFRWQKGPLMGAFKDEKKKNGFDEETVHKWRNALREVTVLFGWDMKNYRYNQLSWIF</sequence>
<protein>
    <recommendedName>
        <fullName evidence="1">ADP-ribosyl cyclase/cyclic ADP-ribose hydrolase</fullName>
        <ecNumber evidence="1">3.2.2.6</ecNumber>
    </recommendedName>
</protein>
<dbReference type="InterPro" id="IPR000157">
    <property type="entry name" value="TIR_dom"/>
</dbReference>
<evidence type="ECO:0000256" key="4">
    <source>
        <dbReference type="ARBA" id="ARBA00047304"/>
    </source>
</evidence>
<organism evidence="6 7">
    <name type="scientific">Amborella trichopoda</name>
    <dbReference type="NCBI Taxonomy" id="13333"/>
    <lineage>
        <taxon>Eukaryota</taxon>
        <taxon>Viridiplantae</taxon>
        <taxon>Streptophyta</taxon>
        <taxon>Embryophyta</taxon>
        <taxon>Tracheophyta</taxon>
        <taxon>Spermatophyta</taxon>
        <taxon>Magnoliopsida</taxon>
        <taxon>Amborellales</taxon>
        <taxon>Amborellaceae</taxon>
        <taxon>Amborella</taxon>
    </lineage>
</organism>
<dbReference type="Gene3D" id="3.40.50.10140">
    <property type="entry name" value="Toll/interleukin-1 receptor homology (TIR) domain"/>
    <property type="match status" value="1"/>
</dbReference>